<evidence type="ECO:0000256" key="3">
    <source>
        <dbReference type="ARBA" id="ARBA00023125"/>
    </source>
</evidence>
<dbReference type="GO" id="GO:0009307">
    <property type="term" value="P:DNA restriction-modification system"/>
    <property type="evidence" value="ECO:0007669"/>
    <property type="project" value="UniProtKB-KW"/>
</dbReference>
<organism evidence="5 6">
    <name type="scientific">Planktomarina temperata RCA23</name>
    <dbReference type="NCBI Taxonomy" id="666509"/>
    <lineage>
        <taxon>Bacteria</taxon>
        <taxon>Pseudomonadati</taxon>
        <taxon>Pseudomonadota</taxon>
        <taxon>Alphaproteobacteria</taxon>
        <taxon>Rhodobacterales</taxon>
        <taxon>Paracoccaceae</taxon>
        <taxon>Planktomarina</taxon>
    </lineage>
</organism>
<accession>A0AAN0RII4</accession>
<dbReference type="RefSeq" id="WP_052377070.1">
    <property type="nucleotide sequence ID" value="NZ_CP003984.1"/>
</dbReference>
<dbReference type="InterPro" id="IPR052021">
    <property type="entry name" value="Type-I_RS_S_subunit"/>
</dbReference>
<dbReference type="SUPFAM" id="SSF116734">
    <property type="entry name" value="DNA methylase specificity domain"/>
    <property type="match status" value="2"/>
</dbReference>
<evidence type="ECO:0000313" key="6">
    <source>
        <dbReference type="Proteomes" id="UP000028680"/>
    </source>
</evidence>
<name>A0AAN0RII4_9RHOB</name>
<dbReference type="AlphaFoldDB" id="A0AAN0RII4"/>
<feature type="domain" description="Type I restriction modification DNA specificity" evidence="4">
    <location>
        <begin position="2"/>
        <end position="156"/>
    </location>
</feature>
<dbReference type="InterPro" id="IPR000055">
    <property type="entry name" value="Restrct_endonuc_typeI_TRD"/>
</dbReference>
<comment type="similarity">
    <text evidence="1">Belongs to the type-I restriction system S methylase family.</text>
</comment>
<dbReference type="PANTHER" id="PTHR30408:SF13">
    <property type="entry name" value="TYPE I RESTRICTION ENZYME HINDI SPECIFICITY SUBUNIT"/>
    <property type="match status" value="1"/>
</dbReference>
<dbReference type="Gene3D" id="3.90.220.20">
    <property type="entry name" value="DNA methylase specificity domains"/>
    <property type="match status" value="2"/>
</dbReference>
<dbReference type="Pfam" id="PF01420">
    <property type="entry name" value="Methylase_S"/>
    <property type="match status" value="2"/>
</dbReference>
<evidence type="ECO:0000256" key="1">
    <source>
        <dbReference type="ARBA" id="ARBA00010923"/>
    </source>
</evidence>
<dbReference type="EMBL" id="CP003984">
    <property type="protein sequence ID" value="AII86776.1"/>
    <property type="molecule type" value="Genomic_DNA"/>
</dbReference>
<dbReference type="CDD" id="cd17495">
    <property type="entry name" value="RMtype1_S_Cep9333ORF4827P-TRD2-CR2_like"/>
    <property type="match status" value="1"/>
</dbReference>
<keyword evidence="3" id="KW-0238">DNA-binding</keyword>
<reference evidence="5 6" key="1">
    <citation type="journal article" date="2014" name="ISME J.">
        <title>Adaptation of an abundant Roseobacter RCA organism to pelagic systems revealed by genomic and transcriptomic analyses.</title>
        <authorList>
            <person name="Voget S."/>
            <person name="Wemheuer B."/>
            <person name="Brinkhoff T."/>
            <person name="Vollmers J."/>
            <person name="Dietrich S."/>
            <person name="Giebel H.A."/>
            <person name="Beardsley C."/>
            <person name="Sardemann C."/>
            <person name="Bakenhus I."/>
            <person name="Billerbeck S."/>
            <person name="Daniel R."/>
            <person name="Simon M."/>
        </authorList>
    </citation>
    <scope>NUCLEOTIDE SEQUENCE [LARGE SCALE GENOMIC DNA]</scope>
    <source>
        <strain evidence="5 6">RCA23</strain>
    </source>
</reference>
<keyword evidence="2" id="KW-0680">Restriction system</keyword>
<evidence type="ECO:0000313" key="5">
    <source>
        <dbReference type="EMBL" id="AII86776.1"/>
    </source>
</evidence>
<protein>
    <submittedName>
        <fullName evidence="5">Type I restriction-modification system, S subunit</fullName>
        <ecNumber evidence="5">3.1.21.3</ecNumber>
    </submittedName>
</protein>
<evidence type="ECO:0000256" key="2">
    <source>
        <dbReference type="ARBA" id="ARBA00022747"/>
    </source>
</evidence>
<gene>
    <name evidence="5" type="ORF">RCA23_c12290</name>
</gene>
<dbReference type="KEGG" id="ptp:RCA23_c12290"/>
<dbReference type="GO" id="GO:0003677">
    <property type="term" value="F:DNA binding"/>
    <property type="evidence" value="ECO:0007669"/>
    <property type="project" value="UniProtKB-KW"/>
</dbReference>
<proteinExistence type="inferred from homology"/>
<dbReference type="CDD" id="cd17267">
    <property type="entry name" value="RMtype1_S_EcoAO83I-TRD1-CR1_like"/>
    <property type="match status" value="1"/>
</dbReference>
<feature type="domain" description="Type I restriction modification DNA specificity" evidence="4">
    <location>
        <begin position="204"/>
        <end position="337"/>
    </location>
</feature>
<dbReference type="PANTHER" id="PTHR30408">
    <property type="entry name" value="TYPE-1 RESTRICTION ENZYME ECOKI SPECIFICITY PROTEIN"/>
    <property type="match status" value="1"/>
</dbReference>
<dbReference type="Proteomes" id="UP000028680">
    <property type="component" value="Chromosome"/>
</dbReference>
<dbReference type="REBASE" id="91049">
    <property type="entry name" value="S.PteRCA23ORF12280P"/>
</dbReference>
<dbReference type="GO" id="GO:0009035">
    <property type="term" value="F:type I site-specific deoxyribonuclease activity"/>
    <property type="evidence" value="ECO:0007669"/>
    <property type="project" value="UniProtKB-EC"/>
</dbReference>
<sequence length="401" mass="44409">MNEWREVTWGDISKLKYGKGLKGYKEKTEGVPVFGTNGQVGFTDSALCESSGVIIGRKGAYRGVHYSSKPFYVIDTAYWLAPGEMVYPKWAYYNLKTVDINGLDSGSAIPSLSRTDFESIPCLLPEIDEQKAIAHILGTLDDKIELNQKMNQTLEEIAKAIFKSWFVDFDPVRAKAEGRPTGLSPEISDLFPDESVDSEIGEIPKGWDVGTLSDVADITMGQSPPGDTYNDYGVGLPFYQGSTDFGFRFPSLRKYCSEPKRLADADDVLISVRAPVGDLNRAKDDCCIGRGLASVRAKNSLQSWVFYRCKFLSQQLEMFNSEGTVFGSINGKDLKGLPTILAPEFLCKAFDEIGKPMDDAVRNRSLEIEVLTELRDILLPKLISGELRIPDAEKFLEAVGI</sequence>
<evidence type="ECO:0000259" key="4">
    <source>
        <dbReference type="Pfam" id="PF01420"/>
    </source>
</evidence>
<dbReference type="InterPro" id="IPR044946">
    <property type="entry name" value="Restrct_endonuc_typeI_TRD_sf"/>
</dbReference>
<keyword evidence="5" id="KW-0378">Hydrolase</keyword>
<keyword evidence="6" id="KW-1185">Reference proteome</keyword>
<dbReference type="EC" id="3.1.21.3" evidence="5"/>